<dbReference type="OrthoDB" id="70570at2759"/>
<feature type="domain" description="DH" evidence="9">
    <location>
        <begin position="18"/>
        <end position="205"/>
    </location>
</feature>
<dbReference type="GO" id="GO:0008270">
    <property type="term" value="F:zinc ion binding"/>
    <property type="evidence" value="ECO:0007669"/>
    <property type="project" value="UniProtKB-KW"/>
</dbReference>
<comment type="caution">
    <text evidence="11">The sequence shown here is derived from an EMBL/GenBank/DDBJ whole genome shotgun (WGS) entry which is preliminary data.</text>
</comment>
<dbReference type="SUPFAM" id="SSF57903">
    <property type="entry name" value="FYVE/PHD zinc finger"/>
    <property type="match status" value="1"/>
</dbReference>
<dbReference type="InterPro" id="IPR051092">
    <property type="entry name" value="FYVE_RhoGEF_PH"/>
</dbReference>
<dbReference type="Pfam" id="PF00621">
    <property type="entry name" value="RhoGEF"/>
    <property type="match status" value="1"/>
</dbReference>
<dbReference type="Pfam" id="PF01363">
    <property type="entry name" value="FYVE"/>
    <property type="match status" value="1"/>
</dbReference>
<keyword evidence="4" id="KW-0479">Metal-binding</keyword>
<dbReference type="Gene3D" id="3.30.40.10">
    <property type="entry name" value="Zinc/RING finger domain, C3HC4 (zinc finger)"/>
    <property type="match status" value="1"/>
</dbReference>
<dbReference type="EMBL" id="JAPDFW010000054">
    <property type="protein sequence ID" value="KAJ5078403.1"/>
    <property type="molecule type" value="Genomic_DNA"/>
</dbReference>
<evidence type="ECO:0000256" key="3">
    <source>
        <dbReference type="ARBA" id="ARBA00022658"/>
    </source>
</evidence>
<dbReference type="InterPro" id="IPR011011">
    <property type="entry name" value="Znf_FYVE_PHD"/>
</dbReference>
<dbReference type="PANTHER" id="PTHR12673:SF263">
    <property type="entry name" value="PLECKSTRIN DOMAIN-CONTAINING PROTEIN"/>
    <property type="match status" value="1"/>
</dbReference>
<keyword evidence="6" id="KW-0862">Zinc</keyword>
<organism evidence="11 12">
    <name type="scientific">Anaeramoeba ignava</name>
    <name type="common">Anaerobic marine amoeba</name>
    <dbReference type="NCBI Taxonomy" id="1746090"/>
    <lineage>
        <taxon>Eukaryota</taxon>
        <taxon>Metamonada</taxon>
        <taxon>Anaeramoebidae</taxon>
        <taxon>Anaeramoeba</taxon>
    </lineage>
</organism>
<dbReference type="SUPFAM" id="SSF48065">
    <property type="entry name" value="DBL homology domain (DH-domain)"/>
    <property type="match status" value="1"/>
</dbReference>
<dbReference type="CDD" id="cd15760">
    <property type="entry name" value="FYVE_scVPS27p_like"/>
    <property type="match status" value="1"/>
</dbReference>
<evidence type="ECO:0000256" key="7">
    <source>
        <dbReference type="PROSITE-ProRule" id="PRU00091"/>
    </source>
</evidence>
<evidence type="ECO:0000256" key="4">
    <source>
        <dbReference type="ARBA" id="ARBA00022723"/>
    </source>
</evidence>
<protein>
    <submittedName>
        <fullName evidence="11">Faciogenital dysplasia protein</fullName>
    </submittedName>
</protein>
<evidence type="ECO:0000313" key="12">
    <source>
        <dbReference type="Proteomes" id="UP001149090"/>
    </source>
</evidence>
<dbReference type="SUPFAM" id="SSF50729">
    <property type="entry name" value="PH domain-like"/>
    <property type="match status" value="1"/>
</dbReference>
<reference evidence="11" key="1">
    <citation type="submission" date="2022-10" db="EMBL/GenBank/DDBJ databases">
        <title>Novel sulphate-reducing endosymbionts in the free-living metamonad Anaeramoeba.</title>
        <authorList>
            <person name="Jerlstrom-Hultqvist J."/>
            <person name="Cepicka I."/>
            <person name="Gallot-Lavallee L."/>
            <person name="Salas-Leiva D."/>
            <person name="Curtis B.A."/>
            <person name="Zahonova K."/>
            <person name="Pipaliya S."/>
            <person name="Dacks J."/>
            <person name="Roger A.J."/>
        </authorList>
    </citation>
    <scope>NUCLEOTIDE SEQUENCE</scope>
    <source>
        <strain evidence="11">BMAN</strain>
    </source>
</reference>
<evidence type="ECO:0000256" key="1">
    <source>
        <dbReference type="ARBA" id="ARBA00004496"/>
    </source>
</evidence>
<feature type="compositionally biased region" description="Acidic residues" evidence="8">
    <location>
        <begin position="567"/>
        <end position="581"/>
    </location>
</feature>
<dbReference type="PROSITE" id="PS50010">
    <property type="entry name" value="DH_2"/>
    <property type="match status" value="1"/>
</dbReference>
<feature type="domain" description="FYVE-type" evidence="10">
    <location>
        <begin position="383"/>
        <end position="442"/>
    </location>
</feature>
<evidence type="ECO:0000259" key="10">
    <source>
        <dbReference type="PROSITE" id="PS50178"/>
    </source>
</evidence>
<gene>
    <name evidence="11" type="ORF">M0811_05191</name>
</gene>
<dbReference type="InterPro" id="IPR011993">
    <property type="entry name" value="PH-like_dom_sf"/>
</dbReference>
<keyword evidence="3" id="KW-0344">Guanine-nucleotide releasing factor</keyword>
<dbReference type="InterPro" id="IPR017455">
    <property type="entry name" value="Znf_FYVE-rel"/>
</dbReference>
<dbReference type="SMART" id="SM00064">
    <property type="entry name" value="FYVE"/>
    <property type="match status" value="1"/>
</dbReference>
<dbReference type="SMART" id="SM00325">
    <property type="entry name" value="RhoGEF"/>
    <property type="match status" value="1"/>
</dbReference>
<dbReference type="GO" id="GO:0005737">
    <property type="term" value="C:cytoplasm"/>
    <property type="evidence" value="ECO:0007669"/>
    <property type="project" value="UniProtKB-SubCell"/>
</dbReference>
<evidence type="ECO:0000256" key="8">
    <source>
        <dbReference type="SAM" id="MobiDB-lite"/>
    </source>
</evidence>
<keyword evidence="5 7" id="KW-0863">Zinc-finger</keyword>
<dbReference type="Proteomes" id="UP001149090">
    <property type="component" value="Unassembled WGS sequence"/>
</dbReference>
<comment type="subcellular location">
    <subcellularLocation>
        <location evidence="1">Cytoplasm</location>
    </subcellularLocation>
</comment>
<dbReference type="InterPro" id="IPR013083">
    <property type="entry name" value="Znf_RING/FYVE/PHD"/>
</dbReference>
<feature type="compositionally biased region" description="Basic and acidic residues" evidence="8">
    <location>
        <begin position="545"/>
        <end position="561"/>
    </location>
</feature>
<feature type="compositionally biased region" description="Low complexity" evidence="8">
    <location>
        <begin position="582"/>
        <end position="592"/>
    </location>
</feature>
<evidence type="ECO:0000259" key="9">
    <source>
        <dbReference type="PROSITE" id="PS50010"/>
    </source>
</evidence>
<dbReference type="PANTHER" id="PTHR12673">
    <property type="entry name" value="FACIOGENITAL DYSPLASIA PROTEIN"/>
    <property type="match status" value="1"/>
</dbReference>
<dbReference type="Gene3D" id="1.20.900.10">
    <property type="entry name" value="Dbl homology (DH) domain"/>
    <property type="match status" value="1"/>
</dbReference>
<dbReference type="InterPro" id="IPR035899">
    <property type="entry name" value="DBL_dom_sf"/>
</dbReference>
<dbReference type="Gene3D" id="2.30.29.30">
    <property type="entry name" value="Pleckstrin-homology domain (PH domain)/Phosphotyrosine-binding domain (PTB)"/>
    <property type="match status" value="1"/>
</dbReference>
<dbReference type="PROSITE" id="PS50178">
    <property type="entry name" value="ZF_FYVE"/>
    <property type="match status" value="1"/>
</dbReference>
<dbReference type="InterPro" id="IPR000306">
    <property type="entry name" value="Znf_FYVE"/>
</dbReference>
<evidence type="ECO:0000313" key="11">
    <source>
        <dbReference type="EMBL" id="KAJ5078403.1"/>
    </source>
</evidence>
<name>A0A9Q0RG56_ANAIG</name>
<feature type="region of interest" description="Disordered" evidence="8">
    <location>
        <begin position="210"/>
        <end position="239"/>
    </location>
</feature>
<feature type="region of interest" description="Disordered" evidence="8">
    <location>
        <begin position="452"/>
        <end position="612"/>
    </location>
</feature>
<dbReference type="GO" id="GO:0005085">
    <property type="term" value="F:guanyl-nucleotide exchange factor activity"/>
    <property type="evidence" value="ECO:0007669"/>
    <property type="project" value="UniProtKB-KW"/>
</dbReference>
<dbReference type="InterPro" id="IPR000219">
    <property type="entry name" value="DH_dom"/>
</dbReference>
<evidence type="ECO:0000256" key="5">
    <source>
        <dbReference type="ARBA" id="ARBA00022771"/>
    </source>
</evidence>
<keyword evidence="12" id="KW-1185">Reference proteome</keyword>
<sequence>MSSVSTTSTSDSEVEMTSRELSARKLLQFEKDYLSQLDAFLKFVYEGLSESSRSGDPIISKQNLQTIFHNISEIYQSTTSFLRNYEFRLLTWMNDSEIGDLLVQINPILEQYISYVKNYHFALKTLEECESNKHFVKYCEEMKASPACNGTPFRTYLEMPLKHPILYNKFIQDIYKYTEPNHPDREAISNFLKNLDVKLKKIKSIIQKDKEAEKEKEKDKEKDKVKDSSQKTQKETSRVEEDSIPKLLLRFSGKLPKIDKPGRKFISEYNVMKASRKKNQKRVLFLFNDILLVAGPHKVLKRKLTLHRLLSLEATKIVDISDSKIVKNAVGLKGPGKSFTLFADSPENKKKIYSSIFEQIHITMKEKGIDPSKVSEAPIWKQDKEVKLCMICGTKFTLTKRRHHCRNCGNIICNSCSSKKMRLPHISQTLQRVCDYCYNDLNEKSLLAIGETKQEKTETKKPEPGPLKQNRSKRKLPAPPPIAKQNQKETQSNPQTEKTKKNSKHSNNKESKSSKSSSPNETYKNETEKTKKNSSKSKTEIPIQKQEEKKEEKQEETDLNKLLDLITLEDESDGDETETDTDSNSYYYSNSDSESESNENSIDTFDLSTDNL</sequence>
<feature type="compositionally biased region" description="Polar residues" evidence="8">
    <location>
        <begin position="484"/>
        <end position="495"/>
    </location>
</feature>
<evidence type="ECO:0000256" key="6">
    <source>
        <dbReference type="ARBA" id="ARBA00022833"/>
    </source>
</evidence>
<dbReference type="OMA" id="HNIESAI"/>
<dbReference type="AlphaFoldDB" id="A0A9Q0RG56"/>
<keyword evidence="2" id="KW-0963">Cytoplasm</keyword>
<evidence type="ECO:0000256" key="2">
    <source>
        <dbReference type="ARBA" id="ARBA00022490"/>
    </source>
</evidence>
<proteinExistence type="predicted"/>
<accession>A0A9Q0RG56</accession>
<feature type="compositionally biased region" description="Polar residues" evidence="8">
    <location>
        <begin position="602"/>
        <end position="612"/>
    </location>
</feature>
<feature type="compositionally biased region" description="Basic and acidic residues" evidence="8">
    <location>
        <begin position="452"/>
        <end position="463"/>
    </location>
</feature>